<reference evidence="2 3" key="1">
    <citation type="submission" date="2024-11" db="EMBL/GenBank/DDBJ databases">
        <title>A near-complete genome assembly of Cinchona calisaya.</title>
        <authorList>
            <person name="Lian D.C."/>
            <person name="Zhao X.W."/>
            <person name="Wei L."/>
        </authorList>
    </citation>
    <scope>NUCLEOTIDE SEQUENCE [LARGE SCALE GENOMIC DNA]</scope>
    <source>
        <tissue evidence="2">Nenye</tissue>
    </source>
</reference>
<evidence type="ECO:0000313" key="3">
    <source>
        <dbReference type="Proteomes" id="UP001630127"/>
    </source>
</evidence>
<dbReference type="EMBL" id="JBJUIK010000012">
    <property type="protein sequence ID" value="KAL3510731.1"/>
    <property type="molecule type" value="Genomic_DNA"/>
</dbReference>
<dbReference type="AlphaFoldDB" id="A0ABD2YVX5"/>
<feature type="region of interest" description="Disordered" evidence="1">
    <location>
        <begin position="1"/>
        <end position="74"/>
    </location>
</feature>
<evidence type="ECO:0000256" key="1">
    <source>
        <dbReference type="SAM" id="MobiDB-lite"/>
    </source>
</evidence>
<dbReference type="Proteomes" id="UP001630127">
    <property type="component" value="Unassembled WGS sequence"/>
</dbReference>
<gene>
    <name evidence="2" type="ORF">ACH5RR_030132</name>
</gene>
<organism evidence="2 3">
    <name type="scientific">Cinchona calisaya</name>
    <dbReference type="NCBI Taxonomy" id="153742"/>
    <lineage>
        <taxon>Eukaryota</taxon>
        <taxon>Viridiplantae</taxon>
        <taxon>Streptophyta</taxon>
        <taxon>Embryophyta</taxon>
        <taxon>Tracheophyta</taxon>
        <taxon>Spermatophyta</taxon>
        <taxon>Magnoliopsida</taxon>
        <taxon>eudicotyledons</taxon>
        <taxon>Gunneridae</taxon>
        <taxon>Pentapetalae</taxon>
        <taxon>asterids</taxon>
        <taxon>lamiids</taxon>
        <taxon>Gentianales</taxon>
        <taxon>Rubiaceae</taxon>
        <taxon>Cinchonoideae</taxon>
        <taxon>Cinchoneae</taxon>
        <taxon>Cinchona</taxon>
    </lineage>
</organism>
<protein>
    <submittedName>
        <fullName evidence="2">Uncharacterized protein</fullName>
    </submittedName>
</protein>
<name>A0ABD2YVX5_9GENT</name>
<feature type="non-terminal residue" evidence="2">
    <location>
        <position position="1"/>
    </location>
</feature>
<sequence length="74" mass="8838">KRREKKGEGKNAAQWAWEEREDGARRRGYGRGGEDRGEREVGKRKGRLRNEKKGLSLKEREKERRSREGEWRGK</sequence>
<accession>A0ABD2YVX5</accession>
<evidence type="ECO:0000313" key="2">
    <source>
        <dbReference type="EMBL" id="KAL3510731.1"/>
    </source>
</evidence>
<proteinExistence type="predicted"/>
<feature type="compositionally biased region" description="Basic and acidic residues" evidence="1">
    <location>
        <begin position="32"/>
        <end position="74"/>
    </location>
</feature>
<keyword evidence="3" id="KW-1185">Reference proteome</keyword>
<comment type="caution">
    <text evidence="2">The sequence shown here is derived from an EMBL/GenBank/DDBJ whole genome shotgun (WGS) entry which is preliminary data.</text>
</comment>